<evidence type="ECO:0000313" key="2">
    <source>
        <dbReference type="Proteomes" id="UP000178991"/>
    </source>
</evidence>
<sequence>MDTLQENVLWDFSDLMNSFGDERNSKGEKILLYLFPAQQRIELEKRGIHCIVAQNYSKKNHEFIFSFVSRGKIDQISCQIGKKLIFSNKKIIGELMSLEQLSRIIISKIREFM</sequence>
<dbReference type="Proteomes" id="UP000178991">
    <property type="component" value="Unassembled WGS sequence"/>
</dbReference>
<gene>
    <name evidence="1" type="ORF">A2639_02195</name>
</gene>
<evidence type="ECO:0000313" key="1">
    <source>
        <dbReference type="EMBL" id="OGZ63238.1"/>
    </source>
</evidence>
<protein>
    <submittedName>
        <fullName evidence="1">Uncharacterized protein</fullName>
    </submittedName>
</protein>
<reference evidence="1 2" key="1">
    <citation type="journal article" date="2016" name="Nat. Commun.">
        <title>Thousands of microbial genomes shed light on interconnected biogeochemical processes in an aquifer system.</title>
        <authorList>
            <person name="Anantharaman K."/>
            <person name="Brown C.T."/>
            <person name="Hug L.A."/>
            <person name="Sharon I."/>
            <person name="Castelle C.J."/>
            <person name="Probst A.J."/>
            <person name="Thomas B.C."/>
            <person name="Singh A."/>
            <person name="Wilkins M.J."/>
            <person name="Karaoz U."/>
            <person name="Brodie E.L."/>
            <person name="Williams K.H."/>
            <person name="Hubbard S.S."/>
            <person name="Banfield J.F."/>
        </authorList>
    </citation>
    <scope>NUCLEOTIDE SEQUENCE [LARGE SCALE GENOMIC DNA]</scope>
</reference>
<accession>A0A1G2HMX0</accession>
<proteinExistence type="predicted"/>
<comment type="caution">
    <text evidence="1">The sequence shown here is derived from an EMBL/GenBank/DDBJ whole genome shotgun (WGS) entry which is preliminary data.</text>
</comment>
<dbReference type="EMBL" id="MHOL01000004">
    <property type="protein sequence ID" value="OGZ63238.1"/>
    <property type="molecule type" value="Genomic_DNA"/>
</dbReference>
<name>A0A1G2HMX0_9BACT</name>
<dbReference type="AlphaFoldDB" id="A0A1G2HMX0"/>
<organism evidence="1 2">
    <name type="scientific">Candidatus Staskawiczbacteria bacterium RIFCSPHIGHO2_01_FULL_34_27</name>
    <dbReference type="NCBI Taxonomy" id="1802199"/>
    <lineage>
        <taxon>Bacteria</taxon>
        <taxon>Candidatus Staskawicziibacteriota</taxon>
    </lineage>
</organism>